<name>I4A9K8_DESDJ</name>
<dbReference type="Pfam" id="PF20551">
    <property type="entry name" value="DUF6765"/>
    <property type="match status" value="1"/>
</dbReference>
<dbReference type="Proteomes" id="UP000006053">
    <property type="component" value="Chromosome"/>
</dbReference>
<dbReference type="AlphaFoldDB" id="I4A9K8"/>
<sequence>MKKDAHFYAVLALSRACGFKKKSANRIAYASQFVDDAKINLIFLQNIAQNEVLDSVDNTPAFFNIATCHSYFRMDTFNYESMVNNTTAFHFVPGCSGKRFTKKLRCKEESPIILDILAEAFQEDNLIKFGMVLHSFADTFSHQGFSGMLSKVNAIDNCQVKTLISLQHREHFTDFLRDLGGEKIEKYFDRVMPAYGHAQAMDFPDLPYLVWSYEYDHSDDFRGSHKRVEVDNRERYQRAFHKIKQHLDHYLTLYPHHRDQSIKFDNFDLLWQALIFKGHDQARIKNWQKLMLKHGLFEKNDKALWTYEDDTWLRQAFVNYNPKKFNNRRVKGAVCVDNFENTHWYHFILAVKWYKKKFQHYCNEHQLFFPA</sequence>
<reference evidence="2" key="1">
    <citation type="submission" date="2012-06" db="EMBL/GenBank/DDBJ databases">
        <title>Complete sequence of Desulfitobacterium dehalogenans ATCC 51507.</title>
        <authorList>
            <person name="Lucas S."/>
            <person name="Han J."/>
            <person name="Lapidus A."/>
            <person name="Cheng J.-F."/>
            <person name="Goodwin L."/>
            <person name="Pitluck S."/>
            <person name="Peters L."/>
            <person name="Ovchinnikova G."/>
            <person name="Teshima H."/>
            <person name="Detter J.C."/>
            <person name="Han C."/>
            <person name="Tapia R."/>
            <person name="Land M."/>
            <person name="Hauser L."/>
            <person name="Kyrpides N."/>
            <person name="Ivanova N."/>
            <person name="Pagani I."/>
            <person name="Kruse T."/>
            <person name="de Vos W.M."/>
            <person name="Smidt H."/>
            <person name="Woyke T."/>
        </authorList>
    </citation>
    <scope>NUCLEOTIDE SEQUENCE [LARGE SCALE GENOMIC DNA]</scope>
    <source>
        <strain evidence="2">ATCC 51507 / DSM 9161 / JW/IU-DC1</strain>
    </source>
</reference>
<dbReference type="eggNOG" id="ENOG502Z8IF">
    <property type="taxonomic scope" value="Bacteria"/>
</dbReference>
<gene>
    <name evidence="1" type="ordered locus">Desde_2298</name>
</gene>
<protein>
    <submittedName>
        <fullName evidence="1">Uncharacterized protein</fullName>
    </submittedName>
</protein>
<accession>I4A9K8</accession>
<dbReference type="RefSeq" id="WP_014794128.1">
    <property type="nucleotide sequence ID" value="NC_018017.1"/>
</dbReference>
<dbReference type="InterPro" id="IPR046653">
    <property type="entry name" value="DUF6765"/>
</dbReference>
<dbReference type="HOGENOM" id="CLU_062570_0_0_9"/>
<evidence type="ECO:0000313" key="2">
    <source>
        <dbReference type="Proteomes" id="UP000006053"/>
    </source>
</evidence>
<keyword evidence="2" id="KW-1185">Reference proteome</keyword>
<dbReference type="STRING" id="756499.Desde_2298"/>
<evidence type="ECO:0000313" key="1">
    <source>
        <dbReference type="EMBL" id="AFM00643.1"/>
    </source>
</evidence>
<organism evidence="1 2">
    <name type="scientific">Desulfitobacterium dehalogenans (strain ATCC 51507 / DSM 9161 / JW/IU-DC1)</name>
    <dbReference type="NCBI Taxonomy" id="756499"/>
    <lineage>
        <taxon>Bacteria</taxon>
        <taxon>Bacillati</taxon>
        <taxon>Bacillota</taxon>
        <taxon>Clostridia</taxon>
        <taxon>Eubacteriales</taxon>
        <taxon>Desulfitobacteriaceae</taxon>
        <taxon>Desulfitobacterium</taxon>
    </lineage>
</organism>
<dbReference type="OrthoDB" id="569000at2"/>
<reference evidence="1 2" key="2">
    <citation type="journal article" date="2015" name="J. Bacteriol.">
        <title>Genomic, proteomic, and biochemical analysis of the organohalide respiratory pathway in Desulfitobacterium dehalogenans.</title>
        <authorList>
            <person name="Kruse T."/>
            <person name="van de Pas B.A."/>
            <person name="Atteia A."/>
            <person name="Krab K."/>
            <person name="Hagen W.R."/>
            <person name="Goodwin L."/>
            <person name="Chain P."/>
            <person name="Boeren S."/>
            <person name="Maphosa F."/>
            <person name="Schraa G."/>
            <person name="de Vos W.M."/>
            <person name="van der Oost J."/>
            <person name="Smidt H."/>
            <person name="Stams A.J."/>
        </authorList>
    </citation>
    <scope>NUCLEOTIDE SEQUENCE [LARGE SCALE GENOMIC DNA]</scope>
    <source>
        <strain evidence="2">ATCC 51507 / DSM 9161 / JW/IU-DC1</strain>
    </source>
</reference>
<dbReference type="EMBL" id="CP003348">
    <property type="protein sequence ID" value="AFM00643.1"/>
    <property type="molecule type" value="Genomic_DNA"/>
</dbReference>
<proteinExistence type="predicted"/>
<dbReference type="KEGG" id="ddh:Desde_2298"/>